<sequence length="735" mass="81169">MNKIIFEVYKNTLKKKDGFNPTSAENKYSEIKLDFKGDDDWGKCDLVTATFFGDSVDDTYSVPTEINNMTATVKIPAEVLRNNIKIQLGISGVYNNENNESVTVATNIAVVNICKGIIIKDFVNSDLYKKLLQIINETVFKMKYSVENKADKSEVKRLCNLSPTESMIADTKTTARAMCVYNDYLYHSGNSKFAISKIDIRNEAIPQNISTLGGHGGYYPRGISIGNGHLYAAYRESASGAQTSASTAYGGYLDIINLSNNNISTINYEKKPYTVTVTVSGQKVEKTLYFGKSHYTATYNDALLCVTQQMGGWLLYDISSNPLTPELLYEYDCRAGAYDSDRTGYEEYQQPTFLSNGDNIFLAIAGYDRDLVRIYDVTVPKTPTLIYECNLRNLWNGNLKDKCLHTMGIACSYPYIYCTVAPYPGRVLSETMTGVATVDISDLNKITVSLSKMPNADRTESTSGEPAPASIAICDDYIIMDIYDKGISVWDISDKSNPVYIKTIETDTKTCSVVADNGRIFCGSTSESNKIKMYRLKKENALTGIIASVKNFDVQKADKATTLAGYGITDTYNKTYLDKALKDKLNKMPFDTVPAKNSPNYVTSGMIYDCINTINKEIEKKLDSSTNVKGSVTLTPATSAHTGNEGSVIYAKSGNVVTVTVTMSKFVAGKSFVSMAGLPYKADTSMRNASIIVMTSKNELCNVKVDGTWIYFVKRGSTFAEDETLITTVTYITEV</sequence>
<dbReference type="Proteomes" id="UP000636755">
    <property type="component" value="Unassembled WGS sequence"/>
</dbReference>
<protein>
    <recommendedName>
        <fullName evidence="3">Tail fiber protein</fullName>
    </recommendedName>
</protein>
<dbReference type="SUPFAM" id="SSF75011">
    <property type="entry name" value="3-carboxy-cis,cis-mucoante lactonizing enzyme"/>
    <property type="match status" value="1"/>
</dbReference>
<name>A0ABR7HJS5_9FIRM</name>
<evidence type="ECO:0000313" key="1">
    <source>
        <dbReference type="EMBL" id="MBC5727745.1"/>
    </source>
</evidence>
<dbReference type="EMBL" id="JACOPS010000001">
    <property type="protein sequence ID" value="MBC5727745.1"/>
    <property type="molecule type" value="Genomic_DNA"/>
</dbReference>
<gene>
    <name evidence="1" type="ORF">H8R91_04240</name>
</gene>
<evidence type="ECO:0008006" key="3">
    <source>
        <dbReference type="Google" id="ProtNLM"/>
    </source>
</evidence>
<evidence type="ECO:0000313" key="2">
    <source>
        <dbReference type="Proteomes" id="UP000636755"/>
    </source>
</evidence>
<accession>A0ABR7HJS5</accession>
<organism evidence="1 2">
    <name type="scientific">Ruminococcus intestinalis</name>
    <dbReference type="NCBI Taxonomy" id="2763066"/>
    <lineage>
        <taxon>Bacteria</taxon>
        <taxon>Bacillati</taxon>
        <taxon>Bacillota</taxon>
        <taxon>Clostridia</taxon>
        <taxon>Eubacteriales</taxon>
        <taxon>Oscillospiraceae</taxon>
        <taxon>Ruminococcus</taxon>
    </lineage>
</organism>
<comment type="caution">
    <text evidence="1">The sequence shown here is derived from an EMBL/GenBank/DDBJ whole genome shotgun (WGS) entry which is preliminary data.</text>
</comment>
<reference evidence="1 2" key="1">
    <citation type="submission" date="2020-08" db="EMBL/GenBank/DDBJ databases">
        <title>Genome public.</title>
        <authorList>
            <person name="Liu C."/>
            <person name="Sun Q."/>
        </authorList>
    </citation>
    <scope>NUCLEOTIDE SEQUENCE [LARGE SCALE GENOMIC DNA]</scope>
    <source>
        <strain evidence="1 2">NSJ-71</strain>
    </source>
</reference>
<keyword evidence="2" id="KW-1185">Reference proteome</keyword>
<dbReference type="RefSeq" id="WP_186934976.1">
    <property type="nucleotide sequence ID" value="NZ_JACOPS010000001.1"/>
</dbReference>
<proteinExistence type="predicted"/>